<evidence type="ECO:0000313" key="2">
    <source>
        <dbReference type="Proteomes" id="UP001055093"/>
    </source>
</evidence>
<keyword evidence="2" id="KW-1185">Reference proteome</keyword>
<protein>
    <submittedName>
        <fullName evidence="1">Uncharacterized protein</fullName>
    </submittedName>
</protein>
<organism evidence="1 2">
    <name type="scientific">Methylorubrum suomiense</name>
    <dbReference type="NCBI Taxonomy" id="144191"/>
    <lineage>
        <taxon>Bacteria</taxon>
        <taxon>Pseudomonadati</taxon>
        <taxon>Pseudomonadota</taxon>
        <taxon>Alphaproteobacteria</taxon>
        <taxon>Hyphomicrobiales</taxon>
        <taxon>Methylobacteriaceae</taxon>
        <taxon>Methylorubrum</taxon>
    </lineage>
</organism>
<dbReference type="EMBL" id="BPRE01000007">
    <property type="protein sequence ID" value="GJE75873.1"/>
    <property type="molecule type" value="Genomic_DNA"/>
</dbReference>
<comment type="caution">
    <text evidence="1">The sequence shown here is derived from an EMBL/GenBank/DDBJ whole genome shotgun (WGS) entry which is preliminary data.</text>
</comment>
<evidence type="ECO:0000313" key="1">
    <source>
        <dbReference type="EMBL" id="GJE75873.1"/>
    </source>
</evidence>
<reference evidence="1" key="2">
    <citation type="submission" date="2021-08" db="EMBL/GenBank/DDBJ databases">
        <authorList>
            <person name="Tani A."/>
            <person name="Ola A."/>
            <person name="Ogura Y."/>
            <person name="Katsura K."/>
            <person name="Hayashi T."/>
        </authorList>
    </citation>
    <scope>NUCLEOTIDE SEQUENCE</scope>
    <source>
        <strain evidence="1">DSM 14458</strain>
    </source>
</reference>
<sequence>MSIPNPFRPTPFATLRLNANTALNGAQVLPNLPHGGGTQVRIWNRGNVPARIEFGAKPTMDLPTVASVAIPAGAVEIHTLQTGQRFAAVLGDGGAPDVEMTVGEGN</sequence>
<dbReference type="RefSeq" id="WP_238308041.1">
    <property type="nucleotide sequence ID" value="NZ_BPRE01000007.1"/>
</dbReference>
<proteinExistence type="predicted"/>
<dbReference type="Proteomes" id="UP001055093">
    <property type="component" value="Unassembled WGS sequence"/>
</dbReference>
<name>A0ABQ4UU66_9HYPH</name>
<accession>A0ABQ4UU66</accession>
<reference evidence="1" key="1">
    <citation type="journal article" date="2021" name="Front. Microbiol.">
        <title>Comprehensive Comparative Genomics and Phenotyping of Methylobacterium Species.</title>
        <authorList>
            <person name="Alessa O."/>
            <person name="Ogura Y."/>
            <person name="Fujitani Y."/>
            <person name="Takami H."/>
            <person name="Hayashi T."/>
            <person name="Sahin N."/>
            <person name="Tani A."/>
        </authorList>
    </citation>
    <scope>NUCLEOTIDE SEQUENCE</scope>
    <source>
        <strain evidence="1">DSM 14458</strain>
    </source>
</reference>
<gene>
    <name evidence="1" type="ORF">BGCPKDLD_2460</name>
</gene>